<evidence type="ECO:0000313" key="16">
    <source>
        <dbReference type="Proteomes" id="UP000036958"/>
    </source>
</evidence>
<evidence type="ECO:0000259" key="14">
    <source>
        <dbReference type="PROSITE" id="PS51194"/>
    </source>
</evidence>
<feature type="binding site" evidence="12">
    <location>
        <position position="549"/>
    </location>
    <ligand>
        <name>Zn(2+)</name>
        <dbReference type="ChEBI" id="CHEBI:29105"/>
        <label>1</label>
    </ligand>
</feature>
<reference evidence="16" key="1">
    <citation type="submission" date="2015-07" db="EMBL/GenBank/DDBJ databases">
        <title>Genome sequencing of Sunxiuqinia dokdonensis strain SK.</title>
        <authorList>
            <person name="Ahn S."/>
            <person name="Kim B.-C."/>
        </authorList>
    </citation>
    <scope>NUCLEOTIDE SEQUENCE [LARGE SCALE GENOMIC DNA]</scope>
    <source>
        <strain evidence="16">SK</strain>
    </source>
</reference>
<evidence type="ECO:0000313" key="15">
    <source>
        <dbReference type="EMBL" id="KOH43133.1"/>
    </source>
</evidence>
<dbReference type="GO" id="GO:0016887">
    <property type="term" value="F:ATP hydrolysis activity"/>
    <property type="evidence" value="ECO:0007669"/>
    <property type="project" value="RHEA"/>
</dbReference>
<comment type="function">
    <text evidence="12">Initiates the restart of stalled replication forks, which reloads the replicative helicase on sites other than the origin of replication. Recognizes and binds to abandoned replication forks and remodels them to uncover a helicase loading site. Promotes assembly of the primosome at these replication forks.</text>
</comment>
<evidence type="ECO:0000256" key="11">
    <source>
        <dbReference type="ARBA" id="ARBA00048988"/>
    </source>
</evidence>
<dbReference type="PROSITE" id="PS51192">
    <property type="entry name" value="HELICASE_ATP_BIND_1"/>
    <property type="match status" value="1"/>
</dbReference>
<dbReference type="Proteomes" id="UP000036958">
    <property type="component" value="Unassembled WGS sequence"/>
</dbReference>
<dbReference type="PROSITE" id="PS51194">
    <property type="entry name" value="HELICASE_CTER"/>
    <property type="match status" value="1"/>
</dbReference>
<dbReference type="InterPro" id="IPR001650">
    <property type="entry name" value="Helicase_C-like"/>
</dbReference>
<dbReference type="Pfam" id="PF18319">
    <property type="entry name" value="Zn_ribbon_PriA"/>
    <property type="match status" value="1"/>
</dbReference>
<dbReference type="Gene3D" id="3.40.50.300">
    <property type="entry name" value="P-loop containing nucleotide triphosphate hydrolases"/>
    <property type="match status" value="2"/>
</dbReference>
<evidence type="ECO:0000256" key="12">
    <source>
        <dbReference type="HAMAP-Rule" id="MF_00983"/>
    </source>
</evidence>
<comment type="catalytic activity">
    <reaction evidence="11 12">
        <text>ATP + H2O = ADP + phosphate + H(+)</text>
        <dbReference type="Rhea" id="RHEA:13065"/>
        <dbReference type="ChEBI" id="CHEBI:15377"/>
        <dbReference type="ChEBI" id="CHEBI:15378"/>
        <dbReference type="ChEBI" id="CHEBI:30616"/>
        <dbReference type="ChEBI" id="CHEBI:43474"/>
        <dbReference type="ChEBI" id="CHEBI:456216"/>
        <dbReference type="EC" id="5.6.2.4"/>
    </reaction>
</comment>
<feature type="binding site" evidence="12">
    <location>
        <position position="576"/>
    </location>
    <ligand>
        <name>Zn(2+)</name>
        <dbReference type="ChEBI" id="CHEBI:29105"/>
        <label>2</label>
    </ligand>
</feature>
<dbReference type="InterPro" id="IPR041236">
    <property type="entry name" value="PriA_C"/>
</dbReference>
<evidence type="ECO:0000256" key="9">
    <source>
        <dbReference type="ARBA" id="ARBA00023125"/>
    </source>
</evidence>
<feature type="domain" description="Helicase C-terminal" evidence="14">
    <location>
        <begin position="559"/>
        <end position="738"/>
    </location>
</feature>
<name>A0A0L8V480_9BACT</name>
<evidence type="ECO:0000256" key="6">
    <source>
        <dbReference type="ARBA" id="ARBA00022806"/>
    </source>
</evidence>
<evidence type="ECO:0000256" key="4">
    <source>
        <dbReference type="ARBA" id="ARBA00022741"/>
    </source>
</evidence>
<dbReference type="CDD" id="cd17929">
    <property type="entry name" value="DEXHc_priA"/>
    <property type="match status" value="1"/>
</dbReference>
<dbReference type="InterPro" id="IPR011545">
    <property type="entry name" value="DEAD/DEAH_box_helicase_dom"/>
</dbReference>
<dbReference type="InterPro" id="IPR005259">
    <property type="entry name" value="PriA"/>
</dbReference>
<dbReference type="SUPFAM" id="SSF52540">
    <property type="entry name" value="P-loop containing nucleoside triphosphate hydrolases"/>
    <property type="match status" value="1"/>
</dbReference>
<dbReference type="Pfam" id="PF00270">
    <property type="entry name" value="DEAD"/>
    <property type="match status" value="1"/>
</dbReference>
<keyword evidence="10 12" id="KW-0413">Isomerase</keyword>
<dbReference type="PANTHER" id="PTHR30580:SF0">
    <property type="entry name" value="PRIMOSOMAL PROTEIN N"/>
    <property type="match status" value="1"/>
</dbReference>
<keyword evidence="6 12" id="KW-0347">Helicase</keyword>
<feature type="binding site" evidence="12">
    <location>
        <position position="586"/>
    </location>
    <ligand>
        <name>Zn(2+)</name>
        <dbReference type="ChEBI" id="CHEBI:29105"/>
        <label>1</label>
    </ligand>
</feature>
<dbReference type="HAMAP" id="MF_00983">
    <property type="entry name" value="PriA"/>
    <property type="match status" value="1"/>
</dbReference>
<dbReference type="GO" id="GO:0006270">
    <property type="term" value="P:DNA replication initiation"/>
    <property type="evidence" value="ECO:0007669"/>
    <property type="project" value="TreeGrafter"/>
</dbReference>
<dbReference type="Pfam" id="PF18074">
    <property type="entry name" value="PriA_C"/>
    <property type="match status" value="1"/>
</dbReference>
<keyword evidence="4 12" id="KW-0547">Nucleotide-binding</keyword>
<dbReference type="PANTHER" id="PTHR30580">
    <property type="entry name" value="PRIMOSOMAL PROTEIN N"/>
    <property type="match status" value="1"/>
</dbReference>
<accession>A0A0L8V480</accession>
<keyword evidence="3 12" id="KW-0479">Metal-binding</keyword>
<dbReference type="SMART" id="SM00490">
    <property type="entry name" value="HELICc"/>
    <property type="match status" value="1"/>
</dbReference>
<sequence length="839" mass="96152">MKESFFRTNKNSDVCIMSVQMFADVILPLPLHDKFTYLVAPGFEPNMKVGIRVVVQFGARKFFSALVFRLHNQPPEGDFELKEIEAVLDQEPIVNHAQIIAWEWVANYYCCSLGEVYKAALPSALKLESQSNICVNPNFETTGELNGEETALLMMLQGKGQANIREINQFLGKKSSYATLKILLEKNAILMEEKLKESYKPKTVSMIRLAKEVSSPDEIQLALESLKKARKQSELLTYFLSATIFHQEPKTSLLKKELLEQAGVSEAVLKALIDKKILENESVEIGRLEMNHSADQYLYELNEVQEKTLLELKQAFRSNRPVLLHGVTSSGKTEIYIKLIEEVLAEGKQVLYLVPEIGLTSQLITRLKRAFGDRAGIYHSKFNDAERVEIWFNILHDKKDSYQVVVGARSAVFLPFKMLGLIIVDEEHENSYKQFDPAPRYNARDLAIVLGQIHKSPVLLGTATPSFESYYNVKLDKYALVELNERFQGIEMPEIVVADIRKATRQRQMKSLLTPSLFEEMKLALENNEQVILFQNRRGFAPYVQCKTCGWIPKCKNCDVSLTYHKFRSGLVCHYCGHTSSLPANCGECHSEDIQTKGFGTEQIEEELGLLFPEASIARMDLDTTRAKRSFEQMIYKFENRQIDILVGTQMVTKGLDFDHVRVVGILNADQLLNYPDFRSFERSFQLMAQVSGRAGRKGKRGKVVIQSSQADHEVLQEVVDNNFIQLFNRQMHERKLFRYPPYFRLIKLVVKHKNRDRLDLGANQLADLLRKHFRNQVLGPEYPVVGRIQNWYQKEIWLKLEKSKVLNQNKRMLMDAIDQVKSLPNNGGLVIYADVDPM</sequence>
<dbReference type="InterPro" id="IPR014001">
    <property type="entry name" value="Helicase_ATP-bd"/>
</dbReference>
<gene>
    <name evidence="12" type="primary">priA</name>
    <name evidence="15" type="ORF">NC99_40870</name>
</gene>
<dbReference type="Pfam" id="PF00271">
    <property type="entry name" value="Helicase_C"/>
    <property type="match status" value="1"/>
</dbReference>
<feature type="binding site" evidence="12">
    <location>
        <position position="573"/>
    </location>
    <ligand>
        <name>Zn(2+)</name>
        <dbReference type="ChEBI" id="CHEBI:29105"/>
        <label>2</label>
    </ligand>
</feature>
<dbReference type="GO" id="GO:0008270">
    <property type="term" value="F:zinc ion binding"/>
    <property type="evidence" value="ECO:0007669"/>
    <property type="project" value="UniProtKB-UniRule"/>
</dbReference>
<comment type="similarity">
    <text evidence="12">Belongs to the helicase family. PriA subfamily.</text>
</comment>
<evidence type="ECO:0000256" key="3">
    <source>
        <dbReference type="ARBA" id="ARBA00022723"/>
    </source>
</evidence>
<comment type="catalytic activity">
    <reaction evidence="12">
        <text>Couples ATP hydrolysis with the unwinding of duplex DNA by translocating in the 3'-5' direction.</text>
        <dbReference type="EC" id="5.6.2.4"/>
    </reaction>
</comment>
<feature type="binding site" evidence="12">
    <location>
        <position position="589"/>
    </location>
    <ligand>
        <name>Zn(2+)</name>
        <dbReference type="ChEBI" id="CHEBI:29105"/>
        <label>1</label>
    </ligand>
</feature>
<proteinExistence type="inferred from homology"/>
<feature type="domain" description="Helicase ATP-binding" evidence="13">
    <location>
        <begin position="313"/>
        <end position="483"/>
    </location>
</feature>
<comment type="subunit">
    <text evidence="12">Component of the replication restart primosome.</text>
</comment>
<keyword evidence="7 12" id="KW-0862">Zinc</keyword>
<dbReference type="GO" id="GO:0043138">
    <property type="term" value="F:3'-5' DNA helicase activity"/>
    <property type="evidence" value="ECO:0007669"/>
    <property type="project" value="UniProtKB-EC"/>
</dbReference>
<dbReference type="CDD" id="cd18804">
    <property type="entry name" value="SF2_C_priA"/>
    <property type="match status" value="1"/>
</dbReference>
<comment type="caution">
    <text evidence="15">The sequence shown here is derived from an EMBL/GenBank/DDBJ whole genome shotgun (WGS) entry which is preliminary data.</text>
</comment>
<feature type="binding site" evidence="12">
    <location>
        <position position="546"/>
    </location>
    <ligand>
        <name>Zn(2+)</name>
        <dbReference type="ChEBI" id="CHEBI:29105"/>
        <label>1</label>
    </ligand>
</feature>
<evidence type="ECO:0000259" key="13">
    <source>
        <dbReference type="PROSITE" id="PS51192"/>
    </source>
</evidence>
<keyword evidence="5 12" id="KW-0378">Hydrolase</keyword>
<feature type="binding site" evidence="12">
    <location>
        <position position="558"/>
    </location>
    <ligand>
        <name>Zn(2+)</name>
        <dbReference type="ChEBI" id="CHEBI:29105"/>
        <label>2</label>
    </ligand>
</feature>
<evidence type="ECO:0000256" key="5">
    <source>
        <dbReference type="ARBA" id="ARBA00022801"/>
    </source>
</evidence>
<keyword evidence="2 12" id="KW-0235">DNA replication</keyword>
<dbReference type="EC" id="5.6.2.4" evidence="12"/>
<keyword evidence="1 12" id="KW-0639">Primosome</keyword>
<dbReference type="InterPro" id="IPR027417">
    <property type="entry name" value="P-loop_NTPase"/>
</dbReference>
<dbReference type="GO" id="GO:0006310">
    <property type="term" value="P:DNA recombination"/>
    <property type="evidence" value="ECO:0007669"/>
    <property type="project" value="InterPro"/>
</dbReference>
<dbReference type="GO" id="GO:1990077">
    <property type="term" value="C:primosome complex"/>
    <property type="evidence" value="ECO:0007669"/>
    <property type="project" value="UniProtKB-UniRule"/>
</dbReference>
<evidence type="ECO:0000256" key="10">
    <source>
        <dbReference type="ARBA" id="ARBA00023235"/>
    </source>
</evidence>
<keyword evidence="9 12" id="KW-0238">DNA-binding</keyword>
<dbReference type="InterPro" id="IPR041222">
    <property type="entry name" value="PriA_3primeBD"/>
</dbReference>
<evidence type="ECO:0000256" key="7">
    <source>
        <dbReference type="ARBA" id="ARBA00022833"/>
    </source>
</evidence>
<dbReference type="GO" id="GO:0006269">
    <property type="term" value="P:DNA replication, synthesis of primer"/>
    <property type="evidence" value="ECO:0007669"/>
    <property type="project" value="UniProtKB-KW"/>
</dbReference>
<dbReference type="NCBIfam" id="TIGR00595">
    <property type="entry name" value="priA"/>
    <property type="match status" value="1"/>
</dbReference>
<organism evidence="15 16">
    <name type="scientific">Sunxiuqinia dokdonensis</name>
    <dbReference type="NCBI Taxonomy" id="1409788"/>
    <lineage>
        <taxon>Bacteria</taxon>
        <taxon>Pseudomonadati</taxon>
        <taxon>Bacteroidota</taxon>
        <taxon>Bacteroidia</taxon>
        <taxon>Marinilabiliales</taxon>
        <taxon>Prolixibacteraceae</taxon>
        <taxon>Sunxiuqinia</taxon>
    </lineage>
</organism>
<dbReference type="Gene3D" id="3.40.1440.60">
    <property type="entry name" value="PriA, 3(prime) DNA-binding domain"/>
    <property type="match status" value="1"/>
</dbReference>
<keyword evidence="16" id="KW-1185">Reference proteome</keyword>
<evidence type="ECO:0000256" key="1">
    <source>
        <dbReference type="ARBA" id="ARBA00022515"/>
    </source>
</evidence>
<dbReference type="RefSeq" id="WP_239684486.1">
    <property type="nucleotide sequence ID" value="NZ_LGIA01000199.1"/>
</dbReference>
<evidence type="ECO:0000256" key="2">
    <source>
        <dbReference type="ARBA" id="ARBA00022705"/>
    </source>
</evidence>
<evidence type="ECO:0000256" key="8">
    <source>
        <dbReference type="ARBA" id="ARBA00022840"/>
    </source>
</evidence>
<dbReference type="InterPro" id="IPR040498">
    <property type="entry name" value="PriA_CRR"/>
</dbReference>
<dbReference type="EMBL" id="LGIA01000199">
    <property type="protein sequence ID" value="KOH43133.1"/>
    <property type="molecule type" value="Genomic_DNA"/>
</dbReference>
<comment type="cofactor">
    <cofactor evidence="12">
        <name>Zn(2+)</name>
        <dbReference type="ChEBI" id="CHEBI:29105"/>
    </cofactor>
    <text evidence="12">Binds 2 zinc ions per subunit.</text>
</comment>
<dbReference type="GO" id="GO:0006302">
    <property type="term" value="P:double-strand break repair"/>
    <property type="evidence" value="ECO:0007669"/>
    <property type="project" value="InterPro"/>
</dbReference>
<dbReference type="SMART" id="SM00487">
    <property type="entry name" value="DEXDc"/>
    <property type="match status" value="1"/>
</dbReference>
<dbReference type="Pfam" id="PF17764">
    <property type="entry name" value="PriA_3primeBD"/>
    <property type="match status" value="1"/>
</dbReference>
<dbReference type="FunFam" id="3.40.50.300:FF:000489">
    <property type="entry name" value="Primosome assembly protein PriA"/>
    <property type="match status" value="1"/>
</dbReference>
<dbReference type="GO" id="GO:0005524">
    <property type="term" value="F:ATP binding"/>
    <property type="evidence" value="ECO:0007669"/>
    <property type="project" value="UniProtKB-UniRule"/>
</dbReference>
<feature type="binding site" evidence="12">
    <location>
        <position position="555"/>
    </location>
    <ligand>
        <name>Zn(2+)</name>
        <dbReference type="ChEBI" id="CHEBI:29105"/>
        <label>2</label>
    </ligand>
</feature>
<dbReference type="AlphaFoldDB" id="A0A0L8V480"/>
<dbReference type="InterPro" id="IPR042115">
    <property type="entry name" value="PriA_3primeBD_sf"/>
</dbReference>
<dbReference type="PATRIC" id="fig|1409788.3.peg.4176"/>
<dbReference type="STRING" id="1409788.NC99_40870"/>
<protein>
    <recommendedName>
        <fullName evidence="12">Replication restart protein PriA</fullName>
    </recommendedName>
    <alternativeName>
        <fullName evidence="12">ATP-dependent DNA helicase PriA</fullName>
        <ecNumber evidence="12">5.6.2.4</ecNumber>
    </alternativeName>
    <alternativeName>
        <fullName evidence="12">DNA 3'-5' helicase PriA</fullName>
    </alternativeName>
</protein>
<keyword evidence="8 12" id="KW-0067">ATP-binding</keyword>
<dbReference type="GO" id="GO:0003677">
    <property type="term" value="F:DNA binding"/>
    <property type="evidence" value="ECO:0007669"/>
    <property type="project" value="UniProtKB-UniRule"/>
</dbReference>
<dbReference type="FunFam" id="3.40.1440.60:FF:000001">
    <property type="entry name" value="Primosomal protein N"/>
    <property type="match status" value="1"/>
</dbReference>